<dbReference type="EMBL" id="CP032101">
    <property type="protein sequence ID" value="AXX87842.1"/>
    <property type="molecule type" value="Genomic_DNA"/>
</dbReference>
<dbReference type="GO" id="GO:0004519">
    <property type="term" value="F:endonuclease activity"/>
    <property type="evidence" value="ECO:0007669"/>
    <property type="project" value="UniProtKB-KW"/>
</dbReference>
<keyword evidence="4" id="KW-1185">Reference proteome</keyword>
<proteinExistence type="predicted"/>
<accession>A0A347TML4</accession>
<organism evidence="2 5">
    <name type="scientific">Malaciobacter marinus</name>
    <dbReference type="NCBI Taxonomy" id="505249"/>
    <lineage>
        <taxon>Bacteria</taxon>
        <taxon>Pseudomonadati</taxon>
        <taxon>Campylobacterota</taxon>
        <taxon>Epsilonproteobacteria</taxon>
        <taxon>Campylobacterales</taxon>
        <taxon>Arcobacteraceae</taxon>
        <taxon>Malaciobacter</taxon>
    </lineage>
</organism>
<evidence type="ECO:0000259" key="1">
    <source>
        <dbReference type="Pfam" id="PF08722"/>
    </source>
</evidence>
<reference evidence="3" key="2">
    <citation type="submission" date="2017-09" db="EMBL/GenBank/DDBJ databases">
        <authorList>
            <person name="Perez-Cataluna A."/>
            <person name="Figueras M.J."/>
            <person name="Salas-Masso N."/>
        </authorList>
    </citation>
    <scope>NUCLEOTIDE SEQUENCE</scope>
    <source>
        <strain evidence="3">CECT 7727</strain>
    </source>
</reference>
<sequence length="238" mass="28805">MFINKSSRKIPKNYRNITGKISSMKTNKLISFESKLERDFLYLFEYENFILNIIEQPIKINYVFENKEYSYTPDFYLETPINHKNIIVEVKYYDELKKLLSNKKENAKYKATIKYLNNKDIDFIFLTNRCTYIKSDEYKFNINFLLNYNVIDKKNFQIIVDLYVPQITIQELLNLYTKEKFKQLELINTIWCMIRRKILTVDMYEKLTLNSRLLQLKNYDEKVYQAHLQGRVSGGYLL</sequence>
<keyword evidence="2" id="KW-0255">Endonuclease</keyword>
<keyword evidence="2" id="KW-0378">Hydrolase</keyword>
<keyword evidence="2" id="KW-0540">Nuclease</keyword>
<reference evidence="4" key="1">
    <citation type="submission" date="2017-09" db="EMBL/GenBank/DDBJ databases">
        <title>Arcobacter canalis sp. nov., a new species isolated from a water canal contaminated with urban sewage.</title>
        <authorList>
            <person name="Perez-Cataluna A."/>
            <person name="Salas-Masso N."/>
            <person name="Figueras M.J."/>
        </authorList>
    </citation>
    <scope>NUCLEOTIDE SEQUENCE [LARGE SCALE GENOMIC DNA]</scope>
    <source>
        <strain evidence="4">CECT 7727</strain>
    </source>
</reference>
<dbReference type="Proteomes" id="UP000264693">
    <property type="component" value="Chromosome"/>
</dbReference>
<name>A0A347TML4_9BACT</name>
<evidence type="ECO:0000313" key="4">
    <source>
        <dbReference type="Proteomes" id="UP000224740"/>
    </source>
</evidence>
<evidence type="ECO:0000313" key="3">
    <source>
        <dbReference type="EMBL" id="PHO16126.1"/>
    </source>
</evidence>
<feature type="domain" description="TnsA endonuclease N-terminal" evidence="1">
    <location>
        <begin position="50"/>
        <end position="127"/>
    </location>
</feature>
<dbReference type="AlphaFoldDB" id="A0A347TML4"/>
<dbReference type="Gene3D" id="3.40.91.30">
    <property type="match status" value="1"/>
</dbReference>
<gene>
    <name evidence="2" type="ORF">AMRN_2128</name>
    <name evidence="3" type="ORF">CPH92_03220</name>
</gene>
<dbReference type="Pfam" id="PF08722">
    <property type="entry name" value="Tn7_TnsA-like_N"/>
    <property type="match status" value="1"/>
</dbReference>
<dbReference type="InterPro" id="IPR014833">
    <property type="entry name" value="TnsA_N"/>
</dbReference>
<dbReference type="KEGG" id="amar:AMRN_2128"/>
<evidence type="ECO:0000313" key="5">
    <source>
        <dbReference type="Proteomes" id="UP000264693"/>
    </source>
</evidence>
<dbReference type="Proteomes" id="UP000224740">
    <property type="component" value="Unassembled WGS sequence"/>
</dbReference>
<dbReference type="EMBL" id="NXAO01000014">
    <property type="protein sequence ID" value="PHO16126.1"/>
    <property type="molecule type" value="Genomic_DNA"/>
</dbReference>
<reference evidence="2 5" key="3">
    <citation type="submission" date="2018-08" db="EMBL/GenBank/DDBJ databases">
        <title>Complete genome of the Arcobacter marinus type strain JCM 15502.</title>
        <authorList>
            <person name="Miller W.G."/>
            <person name="Yee E."/>
            <person name="Huynh S."/>
            <person name="Parker C.T."/>
        </authorList>
    </citation>
    <scope>NUCLEOTIDE SEQUENCE [LARGE SCALE GENOMIC DNA]</scope>
    <source>
        <strain evidence="2 5">JCM 15502</strain>
    </source>
</reference>
<protein>
    <submittedName>
        <fullName evidence="2">Transposase endonuclease subunit TnsA</fullName>
    </submittedName>
</protein>
<evidence type="ECO:0000313" key="2">
    <source>
        <dbReference type="EMBL" id="AXX87842.1"/>
    </source>
</evidence>
<dbReference type="RefSeq" id="WP_099310346.1">
    <property type="nucleotide sequence ID" value="NZ_CP032101.1"/>
</dbReference>